<dbReference type="InterPro" id="IPR025857">
    <property type="entry name" value="MacB_PCD"/>
</dbReference>
<evidence type="ECO:0000313" key="10">
    <source>
        <dbReference type="Proteomes" id="UP000653730"/>
    </source>
</evidence>
<evidence type="ECO:0000259" key="8">
    <source>
        <dbReference type="Pfam" id="PF12704"/>
    </source>
</evidence>
<keyword evidence="2" id="KW-1003">Cell membrane</keyword>
<name>A0A926JP62_9FLAO</name>
<dbReference type="PANTHER" id="PTHR30572">
    <property type="entry name" value="MEMBRANE COMPONENT OF TRANSPORTER-RELATED"/>
    <property type="match status" value="1"/>
</dbReference>
<dbReference type="RefSeq" id="WP_187963918.1">
    <property type="nucleotide sequence ID" value="NZ_JACVDC010000003.1"/>
</dbReference>
<comment type="caution">
    <text evidence="9">The sequence shown here is derived from an EMBL/GenBank/DDBJ whole genome shotgun (WGS) entry which is preliminary data.</text>
</comment>
<keyword evidence="5 6" id="KW-0472">Membrane</keyword>
<feature type="domain" description="MacB-like periplasmic core" evidence="8">
    <location>
        <begin position="64"/>
        <end position="282"/>
    </location>
</feature>
<sequence>MMDSLVNRLLRCCPSASLRMIGYEVIKHDNGVTQQQKQLNNPKKMIRNHFKIAWRNIWKSKLQSMINLLGLTTGIVCAVLILLWVKDEVTYNKFHSNYDSIYQVIAHRDYNNQVFTDSNMVLPLAEAVEKESPQVEKAVVTTHTQSRVLSYGDTRLSKEGRTVSKHFFDMFSWEFVLGNAETAIADPSSIVLTQSTAKALFGNENPLNKTIRVNNQQDVIVSAVIADTPDNSSFQFDFIRPFNYSTPAIKRAMDEWISSSWEVFVQIAPGATVSQLNKGIDAIKKQHSPNDKISTYFAFPMHKWRLYSDFKNGQNTGGMIAYVRLFLIIAVIVLLIACVNFMNLSTARSEKRAREVGIRKTLGAVKRQLVRQFFAESFLLTFSAFILAIIMVFILLPSFNTLVNKDLSLSLGDPLFWAGALIIILFTSAIAGSYPALYLSSFNPVKVLKGTFSAGKNAILSRRVLIVGQFMVSIFLISATVVVYQQIQHVKSRDMGYDANNLIMLPSSDDMQKNFDVIKQELLSSGMVSAMTRTGAAITEIQWRSDSPDWKGKSTDGEIIISGLNVDADFTETMGIKLLSGKGFSGMPADSSAMLLNKTAVEAMGLKNPVGMNMRYGDKNYTVIGVTNNVVMESPHEPVNPNMIFCNPDYFDVLTLRLQQGIQPQNALRSIEDIMKKYNPAFPFEYNFVDQEFGKKFLTVELISKISKLFAGLAIFICCIGLVGLASFTVEKRTREIGIRKILGASVRQVLVLLSGEFLKLVIIAFAIVTPVAWLLMKNWVERYSYHIEISAVLFVVIGVIILLLTLLVVGLSTVHAAMSNPVKSLRTE</sequence>
<feature type="transmembrane region" description="Helical" evidence="6">
    <location>
        <begin position="750"/>
        <end position="774"/>
    </location>
</feature>
<feature type="domain" description="ABC3 transporter permease C-terminal" evidence="7">
    <location>
        <begin position="328"/>
        <end position="444"/>
    </location>
</feature>
<keyword evidence="3 6" id="KW-0812">Transmembrane</keyword>
<dbReference type="AlphaFoldDB" id="A0A926JP62"/>
<dbReference type="GO" id="GO:0005886">
    <property type="term" value="C:plasma membrane"/>
    <property type="evidence" value="ECO:0007669"/>
    <property type="project" value="UniProtKB-SubCell"/>
</dbReference>
<evidence type="ECO:0000256" key="6">
    <source>
        <dbReference type="SAM" id="Phobius"/>
    </source>
</evidence>
<dbReference type="GO" id="GO:0022857">
    <property type="term" value="F:transmembrane transporter activity"/>
    <property type="evidence" value="ECO:0007669"/>
    <property type="project" value="TreeGrafter"/>
</dbReference>
<comment type="subcellular location">
    <subcellularLocation>
        <location evidence="1">Cell membrane</location>
        <topology evidence="1">Multi-pass membrane protein</topology>
    </subcellularLocation>
</comment>
<feature type="transmembrane region" description="Helical" evidence="6">
    <location>
        <begin position="65"/>
        <end position="85"/>
    </location>
</feature>
<feature type="transmembrane region" description="Helical" evidence="6">
    <location>
        <begin position="416"/>
        <end position="439"/>
    </location>
</feature>
<feature type="domain" description="ABC3 transporter permease C-terminal" evidence="7">
    <location>
        <begin position="709"/>
        <end position="821"/>
    </location>
</feature>
<feature type="transmembrane region" description="Helical" evidence="6">
    <location>
        <begin position="373"/>
        <end position="396"/>
    </location>
</feature>
<dbReference type="Pfam" id="PF02687">
    <property type="entry name" value="FtsX"/>
    <property type="match status" value="2"/>
</dbReference>
<dbReference type="Proteomes" id="UP000653730">
    <property type="component" value="Unassembled WGS sequence"/>
</dbReference>
<evidence type="ECO:0000256" key="1">
    <source>
        <dbReference type="ARBA" id="ARBA00004651"/>
    </source>
</evidence>
<evidence type="ECO:0000313" key="9">
    <source>
        <dbReference type="EMBL" id="MBC9794759.1"/>
    </source>
</evidence>
<keyword evidence="10" id="KW-1185">Reference proteome</keyword>
<feature type="transmembrane region" description="Helical" evidence="6">
    <location>
        <begin position="464"/>
        <end position="484"/>
    </location>
</feature>
<evidence type="ECO:0000259" key="7">
    <source>
        <dbReference type="Pfam" id="PF02687"/>
    </source>
</evidence>
<protein>
    <submittedName>
        <fullName evidence="9">ABC transporter permease</fullName>
    </submittedName>
</protein>
<dbReference type="Pfam" id="PF12704">
    <property type="entry name" value="MacB_PCD"/>
    <property type="match status" value="2"/>
</dbReference>
<reference evidence="9 10" key="1">
    <citation type="submission" date="2020-09" db="EMBL/GenBank/DDBJ databases">
        <title>Sinomicrobium weinanense sp. nov., a halophilic bacteria isolated from saline-alkali soil.</title>
        <authorList>
            <person name="Wu P."/>
            <person name="Ren H."/>
            <person name="Mei Y."/>
            <person name="Liang Y."/>
            <person name="Chen Z."/>
        </authorList>
    </citation>
    <scope>NUCLEOTIDE SEQUENCE [LARGE SCALE GENOMIC DNA]</scope>
    <source>
        <strain evidence="9 10">FJxs</strain>
    </source>
</reference>
<keyword evidence="4 6" id="KW-1133">Transmembrane helix</keyword>
<dbReference type="InterPro" id="IPR003838">
    <property type="entry name" value="ABC3_permease_C"/>
</dbReference>
<feature type="transmembrane region" description="Helical" evidence="6">
    <location>
        <begin position="709"/>
        <end position="730"/>
    </location>
</feature>
<evidence type="ECO:0000256" key="4">
    <source>
        <dbReference type="ARBA" id="ARBA00022989"/>
    </source>
</evidence>
<dbReference type="PANTHER" id="PTHR30572:SF18">
    <property type="entry name" value="ABC-TYPE MACROLIDE FAMILY EXPORT SYSTEM PERMEASE COMPONENT 2"/>
    <property type="match status" value="1"/>
</dbReference>
<evidence type="ECO:0000256" key="5">
    <source>
        <dbReference type="ARBA" id="ARBA00023136"/>
    </source>
</evidence>
<evidence type="ECO:0000256" key="3">
    <source>
        <dbReference type="ARBA" id="ARBA00022692"/>
    </source>
</evidence>
<organism evidence="9 10">
    <name type="scientific">Sinomicrobium weinanense</name>
    <dbReference type="NCBI Taxonomy" id="2842200"/>
    <lineage>
        <taxon>Bacteria</taxon>
        <taxon>Pseudomonadati</taxon>
        <taxon>Bacteroidota</taxon>
        <taxon>Flavobacteriia</taxon>
        <taxon>Flavobacteriales</taxon>
        <taxon>Flavobacteriaceae</taxon>
        <taxon>Sinomicrobium</taxon>
    </lineage>
</organism>
<gene>
    <name evidence="9" type="ORF">IBL28_02170</name>
</gene>
<feature type="transmembrane region" description="Helical" evidence="6">
    <location>
        <begin position="321"/>
        <end position="344"/>
    </location>
</feature>
<evidence type="ECO:0000256" key="2">
    <source>
        <dbReference type="ARBA" id="ARBA00022475"/>
    </source>
</evidence>
<feature type="transmembrane region" description="Helical" evidence="6">
    <location>
        <begin position="794"/>
        <end position="819"/>
    </location>
</feature>
<proteinExistence type="predicted"/>
<feature type="domain" description="MacB-like periplasmic core" evidence="8">
    <location>
        <begin position="472"/>
        <end position="670"/>
    </location>
</feature>
<accession>A0A926JP62</accession>
<dbReference type="InterPro" id="IPR050250">
    <property type="entry name" value="Macrolide_Exporter_MacB"/>
</dbReference>
<dbReference type="EMBL" id="JACVDC010000003">
    <property type="protein sequence ID" value="MBC9794759.1"/>
    <property type="molecule type" value="Genomic_DNA"/>
</dbReference>